<sequence length="71" mass="7687">MARTKTTDKVAAESCGMTVEQWQQAQQQAKTARTRGRRPTGTAGADPKLATWGPVENQMAMFTDEETAGEA</sequence>
<dbReference type="AlphaFoldDB" id="A0A222VIT9"/>
<dbReference type="RefSeq" id="WP_091801482.1">
    <property type="nucleotide sequence ID" value="NZ_CP016353.1"/>
</dbReference>
<feature type="compositionally biased region" description="Low complexity" evidence="1">
    <location>
        <begin position="21"/>
        <end position="31"/>
    </location>
</feature>
<keyword evidence="3" id="KW-1185">Reference proteome</keyword>
<name>A0A222VIT9_9PSEU</name>
<proteinExistence type="predicted"/>
<protein>
    <submittedName>
        <fullName evidence="2">Uncharacterized protein</fullName>
    </submittedName>
</protein>
<evidence type="ECO:0000256" key="1">
    <source>
        <dbReference type="SAM" id="MobiDB-lite"/>
    </source>
</evidence>
<evidence type="ECO:0000313" key="3">
    <source>
        <dbReference type="Proteomes" id="UP000199494"/>
    </source>
</evidence>
<accession>A0A222VIT9</accession>
<reference evidence="2 3" key="1">
    <citation type="submission" date="2016-10" db="EMBL/GenBank/DDBJ databases">
        <authorList>
            <person name="de Groot N.N."/>
        </authorList>
    </citation>
    <scope>NUCLEOTIDE SEQUENCE [LARGE SCALE GENOMIC DNA]</scope>
    <source>
        <strain evidence="2 3">CGMCC 4.5506</strain>
    </source>
</reference>
<gene>
    <name evidence="2" type="ORF">SAMN05421630_103224</name>
</gene>
<feature type="region of interest" description="Disordered" evidence="1">
    <location>
        <begin position="21"/>
        <end position="57"/>
    </location>
</feature>
<dbReference type="KEGG" id="pmad:BAY61_01355"/>
<dbReference type="STRING" id="530584.SAMN05421630_103224"/>
<dbReference type="Proteomes" id="UP000199494">
    <property type="component" value="Unassembled WGS sequence"/>
</dbReference>
<organism evidence="2 3">
    <name type="scientific">Prauserella marina</name>
    <dbReference type="NCBI Taxonomy" id="530584"/>
    <lineage>
        <taxon>Bacteria</taxon>
        <taxon>Bacillati</taxon>
        <taxon>Actinomycetota</taxon>
        <taxon>Actinomycetes</taxon>
        <taxon>Pseudonocardiales</taxon>
        <taxon>Pseudonocardiaceae</taxon>
        <taxon>Prauserella</taxon>
    </lineage>
</organism>
<evidence type="ECO:0000313" key="2">
    <source>
        <dbReference type="EMBL" id="SDC69392.1"/>
    </source>
</evidence>
<dbReference type="EMBL" id="FMZE01000003">
    <property type="protein sequence ID" value="SDC69392.1"/>
    <property type="molecule type" value="Genomic_DNA"/>
</dbReference>